<dbReference type="GO" id="GO:0016020">
    <property type="term" value="C:membrane"/>
    <property type="evidence" value="ECO:0007669"/>
    <property type="project" value="TreeGrafter"/>
</dbReference>
<name>A0A7X0TXF0_9ACTN</name>
<dbReference type="EMBL" id="JACHMI010000001">
    <property type="protein sequence ID" value="MBB6547124.1"/>
    <property type="molecule type" value="Genomic_DNA"/>
</dbReference>
<feature type="domain" description="AB hydrolase-1" evidence="1">
    <location>
        <begin position="32"/>
        <end position="278"/>
    </location>
</feature>
<keyword evidence="3" id="KW-1185">Reference proteome</keyword>
<dbReference type="PANTHER" id="PTHR43798">
    <property type="entry name" value="MONOACYLGLYCEROL LIPASE"/>
    <property type="match status" value="1"/>
</dbReference>
<protein>
    <submittedName>
        <fullName evidence="2">Proline iminopeptidase</fullName>
        <ecNumber evidence="2">3.4.11.5</ecNumber>
    </submittedName>
</protein>
<keyword evidence="2" id="KW-0378">Hydrolase</keyword>
<dbReference type="EC" id="3.4.11.5" evidence="2"/>
<dbReference type="PANTHER" id="PTHR43798:SF33">
    <property type="entry name" value="HYDROLASE, PUTATIVE (AFU_ORTHOLOGUE AFUA_2G14860)-RELATED"/>
    <property type="match status" value="1"/>
</dbReference>
<evidence type="ECO:0000313" key="2">
    <source>
        <dbReference type="EMBL" id="MBB6547124.1"/>
    </source>
</evidence>
<dbReference type="Pfam" id="PF00561">
    <property type="entry name" value="Abhydrolase_1"/>
    <property type="match status" value="1"/>
</dbReference>
<comment type="caution">
    <text evidence="2">The sequence shown here is derived from an EMBL/GenBank/DDBJ whole genome shotgun (WGS) entry which is preliminary data.</text>
</comment>
<dbReference type="SUPFAM" id="SSF53474">
    <property type="entry name" value="alpha/beta-Hydrolases"/>
    <property type="match status" value="1"/>
</dbReference>
<gene>
    <name evidence="2" type="ORF">HD593_001919</name>
</gene>
<dbReference type="RefSeq" id="WP_185101812.1">
    <property type="nucleotide sequence ID" value="NZ_BAAAXY010000222.1"/>
</dbReference>
<dbReference type="Gene3D" id="3.40.50.1820">
    <property type="entry name" value="alpha/beta hydrolase"/>
    <property type="match status" value="1"/>
</dbReference>
<sequence length="299" mass="32737">MTTPADPLLPGSHTITIGGIPQRYHVAGTGPAVCLVHSGGPGLSWEYLRMPDLEQHLTLVYLEPIGTGESGRLPHPDDYRIDAYARFVHGVVEHLNAPATFLLGHSHGGFVAQRYVLTHPTALTGLILYATSPRTGEQFWAEALANLDRLPERHPGRAEVAGIRETFQRTLSATDDETGTEGLRAILPAYFADYWSHESELAPMRAGLRVWTDPMRAAGPPFDVRDELTTVTTPTLIVSGAHDFICAPHWGEMLHEAIPHSRYTLFKDSGHLAHIEEPAAFTSAIATFTQDVTLGELSR</sequence>
<dbReference type="InterPro" id="IPR029058">
    <property type="entry name" value="AB_hydrolase_fold"/>
</dbReference>
<dbReference type="InterPro" id="IPR000073">
    <property type="entry name" value="AB_hydrolase_1"/>
</dbReference>
<accession>A0A7X0TXF0</accession>
<dbReference type="AlphaFoldDB" id="A0A7X0TXF0"/>
<proteinExistence type="predicted"/>
<dbReference type="Proteomes" id="UP000565579">
    <property type="component" value="Unassembled WGS sequence"/>
</dbReference>
<keyword evidence="2" id="KW-0645">Protease</keyword>
<dbReference type="GO" id="GO:0004177">
    <property type="term" value="F:aminopeptidase activity"/>
    <property type="evidence" value="ECO:0007669"/>
    <property type="project" value="UniProtKB-KW"/>
</dbReference>
<reference evidence="2 3" key="1">
    <citation type="submission" date="2020-08" db="EMBL/GenBank/DDBJ databases">
        <title>Sequencing the genomes of 1000 actinobacteria strains.</title>
        <authorList>
            <person name="Klenk H.-P."/>
        </authorList>
    </citation>
    <scope>NUCLEOTIDE SEQUENCE [LARGE SCALE GENOMIC DNA]</scope>
    <source>
        <strain evidence="2 3">DSM 43768</strain>
    </source>
</reference>
<evidence type="ECO:0000313" key="3">
    <source>
        <dbReference type="Proteomes" id="UP000565579"/>
    </source>
</evidence>
<keyword evidence="2" id="KW-0031">Aminopeptidase</keyword>
<evidence type="ECO:0000259" key="1">
    <source>
        <dbReference type="Pfam" id="PF00561"/>
    </source>
</evidence>
<organism evidence="2 3">
    <name type="scientific">Nonomuraea rubra</name>
    <dbReference type="NCBI Taxonomy" id="46180"/>
    <lineage>
        <taxon>Bacteria</taxon>
        <taxon>Bacillati</taxon>
        <taxon>Actinomycetota</taxon>
        <taxon>Actinomycetes</taxon>
        <taxon>Streptosporangiales</taxon>
        <taxon>Streptosporangiaceae</taxon>
        <taxon>Nonomuraea</taxon>
    </lineage>
</organism>
<dbReference type="InterPro" id="IPR050266">
    <property type="entry name" value="AB_hydrolase_sf"/>
</dbReference>